<evidence type="ECO:0000313" key="1">
    <source>
        <dbReference type="EMBL" id="PSL41038.1"/>
    </source>
</evidence>
<dbReference type="AlphaFoldDB" id="A0A2P8H4A3"/>
<gene>
    <name evidence="1" type="ORF">B0H99_103172</name>
</gene>
<dbReference type="Gene3D" id="2.30.320.10">
    <property type="entry name" value="YwqG-like"/>
    <property type="match status" value="1"/>
</dbReference>
<reference evidence="1 2" key="1">
    <citation type="submission" date="2018-03" db="EMBL/GenBank/DDBJ databases">
        <title>Genomic Encyclopedia of Type Strains, Phase III (KMG-III): the genomes of soil and plant-associated and newly described type strains.</title>
        <authorList>
            <person name="Whitman W."/>
        </authorList>
    </citation>
    <scope>NUCLEOTIDE SEQUENCE [LARGE SCALE GENOMIC DNA]</scope>
    <source>
        <strain evidence="1 2">CGMCC 1.12259</strain>
    </source>
</reference>
<evidence type="ECO:0000313" key="2">
    <source>
        <dbReference type="Proteomes" id="UP000242682"/>
    </source>
</evidence>
<comment type="caution">
    <text evidence="1">The sequence shown here is derived from an EMBL/GenBank/DDBJ whole genome shotgun (WGS) entry which is preliminary data.</text>
</comment>
<dbReference type="InterPro" id="IPR035948">
    <property type="entry name" value="YwqG-like_sf"/>
</dbReference>
<organism evidence="1 2">
    <name type="scientific">Planomicrobium soli</name>
    <dbReference type="NCBI Taxonomy" id="1176648"/>
    <lineage>
        <taxon>Bacteria</taxon>
        <taxon>Bacillati</taxon>
        <taxon>Bacillota</taxon>
        <taxon>Bacilli</taxon>
        <taxon>Bacillales</taxon>
        <taxon>Caryophanaceae</taxon>
        <taxon>Planomicrobium</taxon>
    </lineage>
</organism>
<dbReference type="PANTHER" id="PTHR36436">
    <property type="entry name" value="SLL5081 PROTEIN"/>
    <property type="match status" value="1"/>
</dbReference>
<accession>A0A2P8H4A3</accession>
<keyword evidence="2" id="KW-1185">Reference proteome</keyword>
<dbReference type="SUPFAM" id="SSF103032">
    <property type="entry name" value="Hypothetical protein YwqG"/>
    <property type="match status" value="1"/>
</dbReference>
<dbReference type="PANTHER" id="PTHR36436:SF6">
    <property type="entry name" value="SLL5081 PROTEIN"/>
    <property type="match status" value="1"/>
</dbReference>
<dbReference type="Pfam" id="PF09234">
    <property type="entry name" value="DUF1963"/>
    <property type="match status" value="1"/>
</dbReference>
<dbReference type="RefSeq" id="WP_106532547.1">
    <property type="nucleotide sequence ID" value="NZ_PYAT01000003.1"/>
</dbReference>
<protein>
    <submittedName>
        <fullName evidence="1">Uncharacterized protein YwqG</fullName>
    </submittedName>
</protein>
<proteinExistence type="predicted"/>
<dbReference type="EMBL" id="PYAT01000003">
    <property type="protein sequence ID" value="PSL41038.1"/>
    <property type="molecule type" value="Genomic_DNA"/>
</dbReference>
<dbReference type="OrthoDB" id="57088at2"/>
<dbReference type="InterPro" id="IPR015315">
    <property type="entry name" value="DUF1963"/>
</dbReference>
<dbReference type="Proteomes" id="UP000242682">
    <property type="component" value="Unassembled WGS sequence"/>
</dbReference>
<sequence>MEKMLLPKELEKVRKEIEATLKPTIKITTKEEQTTLYQSKFSGLPYLPKTEEHPKDAAGNPMKLLAQINFEELPSNLEDLPKKGILQFFLAAEDDVMGLNFDDQTEQTNFKVVYHKELLPEGQLVTDFSYQNHSEEEYFPVTNELSLTFNLEHEAVSVADHAFENAFGNLDFEEIVKTEDNEDITLWEIYAETLTNDGHKIGGYAFFTQADPREDETYDDYDILLLQIDSEDEAGIMWGDSGVGNFFIKKEDLKNGDFSNILYNWDCC</sequence>
<name>A0A2P8H4A3_9BACL</name>